<feature type="domain" description="VTT" evidence="7">
    <location>
        <begin position="44"/>
        <end position="169"/>
    </location>
</feature>
<feature type="transmembrane region" description="Helical" evidence="6">
    <location>
        <begin position="64"/>
        <end position="83"/>
    </location>
</feature>
<dbReference type="Proteomes" id="UP000560131">
    <property type="component" value="Unassembled WGS sequence"/>
</dbReference>
<feature type="transmembrane region" description="Helical" evidence="6">
    <location>
        <begin position="118"/>
        <end position="138"/>
    </location>
</feature>
<protein>
    <submittedName>
        <fullName evidence="8">Membrane protein DedA with SNARE-associated domain</fullName>
    </submittedName>
</protein>
<comment type="subcellular location">
    <subcellularLocation>
        <location evidence="1">Cell membrane</location>
        <topology evidence="1">Multi-pass membrane protein</topology>
    </subcellularLocation>
</comment>
<dbReference type="EMBL" id="JACIJN010000010">
    <property type="protein sequence ID" value="MBB5726965.1"/>
    <property type="molecule type" value="Genomic_DNA"/>
</dbReference>
<dbReference type="PANTHER" id="PTHR42709:SF6">
    <property type="entry name" value="UNDECAPRENYL PHOSPHATE TRANSPORTER A"/>
    <property type="match status" value="1"/>
</dbReference>
<organism evidence="8 9">
    <name type="scientific">Sphingomonas endophytica</name>
    <dbReference type="NCBI Taxonomy" id="869719"/>
    <lineage>
        <taxon>Bacteria</taxon>
        <taxon>Pseudomonadati</taxon>
        <taxon>Pseudomonadota</taxon>
        <taxon>Alphaproteobacteria</taxon>
        <taxon>Sphingomonadales</taxon>
        <taxon>Sphingomonadaceae</taxon>
        <taxon>Sphingomonas</taxon>
    </lineage>
</organism>
<dbReference type="InterPro" id="IPR051311">
    <property type="entry name" value="DedA_domain"/>
</dbReference>
<proteinExistence type="predicted"/>
<evidence type="ECO:0000313" key="9">
    <source>
        <dbReference type="Proteomes" id="UP000560131"/>
    </source>
</evidence>
<feature type="transmembrane region" description="Helical" evidence="6">
    <location>
        <begin position="150"/>
        <end position="173"/>
    </location>
</feature>
<evidence type="ECO:0000313" key="8">
    <source>
        <dbReference type="EMBL" id="MBB5726965.1"/>
    </source>
</evidence>
<gene>
    <name evidence="8" type="ORF">FHS97_002916</name>
</gene>
<evidence type="ECO:0000256" key="4">
    <source>
        <dbReference type="ARBA" id="ARBA00022989"/>
    </source>
</evidence>
<evidence type="ECO:0000256" key="3">
    <source>
        <dbReference type="ARBA" id="ARBA00022692"/>
    </source>
</evidence>
<keyword evidence="9" id="KW-1185">Reference proteome</keyword>
<dbReference type="PANTHER" id="PTHR42709">
    <property type="entry name" value="ALKALINE PHOSPHATASE LIKE PROTEIN"/>
    <property type="match status" value="1"/>
</dbReference>
<evidence type="ECO:0000256" key="1">
    <source>
        <dbReference type="ARBA" id="ARBA00004651"/>
    </source>
</evidence>
<keyword evidence="2" id="KW-1003">Cell membrane</keyword>
<keyword evidence="5 6" id="KW-0472">Membrane</keyword>
<feature type="transmembrane region" description="Helical" evidence="6">
    <location>
        <begin position="185"/>
        <end position="206"/>
    </location>
</feature>
<sequence length="216" mass="23435">MPQARGMVEKILAALAGFAIAVISAGGYWGIALLMAIESACIPLPSEIIMPFAGYLVSTGELNLFLAATAGAIGCNLGSIVAYEIGRRGGRPMAEKFGRYVLLGPGELDLADRFFNRWGAWAILIGRMLPVIRTFIAFPAGVARMKLIPFHLYTFIGSWPFCLLLAWIGMTLGDKWNSDPRLKAFFHRADAAIGVVLVAAIAFYVWHRVKGMKAKG</sequence>
<keyword evidence="3 6" id="KW-0812">Transmembrane</keyword>
<keyword evidence="4 6" id="KW-1133">Transmembrane helix</keyword>
<reference evidence="8 9" key="1">
    <citation type="submission" date="2020-08" db="EMBL/GenBank/DDBJ databases">
        <title>Genomic Encyclopedia of Type Strains, Phase IV (KMG-IV): sequencing the most valuable type-strain genomes for metagenomic binning, comparative biology and taxonomic classification.</title>
        <authorList>
            <person name="Goeker M."/>
        </authorList>
    </citation>
    <scope>NUCLEOTIDE SEQUENCE [LARGE SCALE GENOMIC DNA]</scope>
    <source>
        <strain evidence="8 9">DSM 101535</strain>
    </source>
</reference>
<name>A0ABR6N833_9SPHN</name>
<evidence type="ECO:0000256" key="5">
    <source>
        <dbReference type="ARBA" id="ARBA00023136"/>
    </source>
</evidence>
<comment type="caution">
    <text evidence="8">The sequence shown here is derived from an EMBL/GenBank/DDBJ whole genome shotgun (WGS) entry which is preliminary data.</text>
</comment>
<dbReference type="Pfam" id="PF09335">
    <property type="entry name" value="VTT_dom"/>
    <property type="match status" value="1"/>
</dbReference>
<dbReference type="InterPro" id="IPR032816">
    <property type="entry name" value="VTT_dom"/>
</dbReference>
<evidence type="ECO:0000256" key="2">
    <source>
        <dbReference type="ARBA" id="ARBA00022475"/>
    </source>
</evidence>
<accession>A0ABR6N833</accession>
<feature type="transmembrane region" description="Helical" evidence="6">
    <location>
        <begin position="37"/>
        <end position="57"/>
    </location>
</feature>
<evidence type="ECO:0000259" key="7">
    <source>
        <dbReference type="Pfam" id="PF09335"/>
    </source>
</evidence>
<feature type="transmembrane region" description="Helical" evidence="6">
    <location>
        <begin position="12"/>
        <end position="31"/>
    </location>
</feature>
<evidence type="ECO:0000256" key="6">
    <source>
        <dbReference type="SAM" id="Phobius"/>
    </source>
</evidence>